<proteinExistence type="predicted"/>
<evidence type="ECO:0000313" key="3">
    <source>
        <dbReference type="EMBL" id="MBL7260228.1"/>
    </source>
</evidence>
<dbReference type="InterPro" id="IPR006094">
    <property type="entry name" value="Oxid_FAD_bind_N"/>
</dbReference>
<dbReference type="PROSITE" id="PS51387">
    <property type="entry name" value="FAD_PCMH"/>
    <property type="match status" value="1"/>
</dbReference>
<dbReference type="InterPro" id="IPR036318">
    <property type="entry name" value="FAD-bd_PCMH-like_sf"/>
</dbReference>
<name>A0ABS1W0G3_9ACTN</name>
<protein>
    <submittedName>
        <fullName evidence="3">FAD-binding oxidoreductase</fullName>
    </submittedName>
</protein>
<dbReference type="PANTHER" id="PTHR43762">
    <property type="entry name" value="L-GULONOLACTONE OXIDASE"/>
    <property type="match status" value="1"/>
</dbReference>
<dbReference type="InterPro" id="IPR016169">
    <property type="entry name" value="FAD-bd_PCMH_sub2"/>
</dbReference>
<comment type="caution">
    <text evidence="3">The sequence shown here is derived from an EMBL/GenBank/DDBJ whole genome shotgun (WGS) entry which is preliminary data.</text>
</comment>
<sequence length="439" mass="46077">MTMHTSATTGWGRSTSSHGRVIRPDSAEQWEEMMAAAGPRGLIARGGGCAYGDAAQNAGGIVALTSSTNERLEVEGDTVLAEAGTTLGAIIRALAPLGWTLPVVPGTSHVTVGGAIAADVHGKNHVHTGTFGSHVREMSVLTPALGEVVLGPESNPDAFRATVGGLGLTGVITRARLGLIRLDSWFYRTTDTVVDGLDATLESLATAARDSPYAVGWLDARTRTGIVSRADPMMPGRAAPPGGGRLPAPRMPAPTLLGRGIGTTVTVANRARLTAARLRPRSIRPLPAVLYPLDALPGWPGLHGPRGLVQYQFVVPFGAEQVLHAAMRGPARAATLAVLKVFGAAGDAPLSFPMPGWSLALDFPAHPRLASALDTLDDQVAAAGGRVYLVKDSRMRPDLVAAMYPGLDRWRAERDLLDPDRLMTSDLDRRLRLSGDGHA</sequence>
<dbReference type="InterPro" id="IPR010031">
    <property type="entry name" value="FAD_lactone_oxidase-like"/>
</dbReference>
<reference evidence="3 4" key="1">
    <citation type="submission" date="2021-01" db="EMBL/GenBank/DDBJ databases">
        <title>Actinoplanes sp. nov. LDG1-01 isolated from lichen.</title>
        <authorList>
            <person name="Saeng-In P."/>
            <person name="Phongsopitanun W."/>
            <person name="Kanchanasin P."/>
            <person name="Yuki M."/>
            <person name="Kudo T."/>
            <person name="Ohkuma M."/>
            <person name="Tanasupawat S."/>
        </authorList>
    </citation>
    <scope>NUCLEOTIDE SEQUENCE [LARGE SCALE GENOMIC DNA]</scope>
    <source>
        <strain evidence="3 4">LDG1-01</strain>
    </source>
</reference>
<dbReference type="EMBL" id="JAENHO010000013">
    <property type="protein sequence ID" value="MBL7260228.1"/>
    <property type="molecule type" value="Genomic_DNA"/>
</dbReference>
<evidence type="ECO:0000259" key="2">
    <source>
        <dbReference type="PROSITE" id="PS51387"/>
    </source>
</evidence>
<feature type="domain" description="FAD-binding PCMH-type" evidence="2">
    <location>
        <begin position="14"/>
        <end position="182"/>
    </location>
</feature>
<feature type="region of interest" description="Disordered" evidence="1">
    <location>
        <begin position="1"/>
        <end position="21"/>
    </location>
</feature>
<dbReference type="Gene3D" id="3.30.465.10">
    <property type="match status" value="1"/>
</dbReference>
<evidence type="ECO:0000313" key="4">
    <source>
        <dbReference type="Proteomes" id="UP000598996"/>
    </source>
</evidence>
<dbReference type="Pfam" id="PF01565">
    <property type="entry name" value="FAD_binding_4"/>
    <property type="match status" value="1"/>
</dbReference>
<dbReference type="RefSeq" id="WP_202996936.1">
    <property type="nucleotide sequence ID" value="NZ_JAENHO010000013.1"/>
</dbReference>
<dbReference type="Proteomes" id="UP000598996">
    <property type="component" value="Unassembled WGS sequence"/>
</dbReference>
<gene>
    <name evidence="3" type="ORF">JKJ07_38605</name>
</gene>
<dbReference type="PANTHER" id="PTHR43762:SF5">
    <property type="entry name" value="FAD-BINDING PCMH-TYPE DOMAIN-CONTAINING PROTEIN"/>
    <property type="match status" value="1"/>
</dbReference>
<organism evidence="3 4">
    <name type="scientific">Paractinoplanes lichenicola</name>
    <dbReference type="NCBI Taxonomy" id="2802976"/>
    <lineage>
        <taxon>Bacteria</taxon>
        <taxon>Bacillati</taxon>
        <taxon>Actinomycetota</taxon>
        <taxon>Actinomycetes</taxon>
        <taxon>Micromonosporales</taxon>
        <taxon>Micromonosporaceae</taxon>
        <taxon>Paractinoplanes</taxon>
    </lineage>
</organism>
<dbReference type="SUPFAM" id="SSF56176">
    <property type="entry name" value="FAD-binding/transporter-associated domain-like"/>
    <property type="match status" value="1"/>
</dbReference>
<dbReference type="InterPro" id="IPR016166">
    <property type="entry name" value="FAD-bd_PCMH"/>
</dbReference>
<evidence type="ECO:0000256" key="1">
    <source>
        <dbReference type="SAM" id="MobiDB-lite"/>
    </source>
</evidence>
<feature type="compositionally biased region" description="Polar residues" evidence="1">
    <location>
        <begin position="1"/>
        <end position="18"/>
    </location>
</feature>
<accession>A0ABS1W0G3</accession>
<keyword evidence="4" id="KW-1185">Reference proteome</keyword>